<evidence type="ECO:0000256" key="3">
    <source>
        <dbReference type="ARBA" id="ARBA00022528"/>
    </source>
</evidence>
<evidence type="ECO:0000256" key="18">
    <source>
        <dbReference type="SAM" id="MobiDB-lite"/>
    </source>
</evidence>
<dbReference type="EC" id="2.7.1.182" evidence="15"/>
<comment type="subcellular location">
    <subcellularLocation>
        <location evidence="1">Plastid</location>
        <location evidence="1">Chloroplast membrane</location>
        <topology evidence="1">Multi-pass membrane protein</topology>
    </subcellularLocation>
</comment>
<evidence type="ECO:0000256" key="14">
    <source>
        <dbReference type="ARBA" id="ARBA00024015"/>
    </source>
</evidence>
<feature type="domain" description="MYND-type" evidence="19">
    <location>
        <begin position="109"/>
        <end position="159"/>
    </location>
</feature>
<evidence type="ECO:0000259" key="19">
    <source>
        <dbReference type="PROSITE" id="PS50865"/>
    </source>
</evidence>
<feature type="region of interest" description="Disordered" evidence="18">
    <location>
        <begin position="13"/>
        <end position="48"/>
    </location>
</feature>
<evidence type="ECO:0000256" key="12">
    <source>
        <dbReference type="ARBA" id="ARBA00022989"/>
    </source>
</evidence>
<keyword evidence="7" id="KW-0479">Metal-binding</keyword>
<dbReference type="InterPro" id="IPR039606">
    <property type="entry name" value="Phytol/farnesol_kinase"/>
</dbReference>
<dbReference type="InterPro" id="IPR002893">
    <property type="entry name" value="Znf_MYND"/>
</dbReference>
<evidence type="ECO:0000256" key="4">
    <source>
        <dbReference type="ARBA" id="ARBA00022640"/>
    </source>
</evidence>
<evidence type="ECO:0000256" key="2">
    <source>
        <dbReference type="ARBA" id="ARBA00010794"/>
    </source>
</evidence>
<evidence type="ECO:0000256" key="5">
    <source>
        <dbReference type="ARBA" id="ARBA00022679"/>
    </source>
</evidence>
<keyword evidence="21" id="KW-1185">Reference proteome</keyword>
<comment type="catalytic activity">
    <reaction evidence="16">
        <text>phytol + CTP = phytyl phosphate + CDP + H(+)</text>
        <dbReference type="Rhea" id="RHEA:38055"/>
        <dbReference type="ChEBI" id="CHEBI:15378"/>
        <dbReference type="ChEBI" id="CHEBI:17327"/>
        <dbReference type="ChEBI" id="CHEBI:37563"/>
        <dbReference type="ChEBI" id="CHEBI:58069"/>
        <dbReference type="ChEBI" id="CHEBI:75483"/>
        <dbReference type="EC" id="2.7.1.182"/>
    </reaction>
</comment>
<dbReference type="EMBL" id="BMAR01000028">
    <property type="protein sequence ID" value="GFR49177.1"/>
    <property type="molecule type" value="Genomic_DNA"/>
</dbReference>
<reference evidence="20 21" key="1">
    <citation type="journal article" date="2021" name="Sci. Rep.">
        <title>Genome sequencing of the multicellular alga Astrephomene provides insights into convergent evolution of germ-soma differentiation.</title>
        <authorList>
            <person name="Yamashita S."/>
            <person name="Yamamoto K."/>
            <person name="Matsuzaki R."/>
            <person name="Suzuki S."/>
            <person name="Yamaguchi H."/>
            <person name="Hirooka S."/>
            <person name="Minakuchi Y."/>
            <person name="Miyagishima S."/>
            <person name="Kawachi M."/>
            <person name="Toyoda A."/>
            <person name="Nozaki H."/>
        </authorList>
    </citation>
    <scope>NUCLEOTIDE SEQUENCE [LARGE SCALE GENOMIC DNA]</scope>
    <source>
        <strain evidence="20 21">NIES-4017</strain>
    </source>
</reference>
<keyword evidence="8 17" id="KW-0863">Zinc-finger</keyword>
<keyword evidence="6" id="KW-0812">Transmembrane</keyword>
<keyword evidence="5" id="KW-0808">Transferase</keyword>
<evidence type="ECO:0000256" key="11">
    <source>
        <dbReference type="ARBA" id="ARBA00022946"/>
    </source>
</evidence>
<keyword evidence="11" id="KW-0809">Transit peptide</keyword>
<organism evidence="20 21">
    <name type="scientific">Astrephomene gubernaculifera</name>
    <dbReference type="NCBI Taxonomy" id="47775"/>
    <lineage>
        <taxon>Eukaryota</taxon>
        <taxon>Viridiplantae</taxon>
        <taxon>Chlorophyta</taxon>
        <taxon>core chlorophytes</taxon>
        <taxon>Chlorophyceae</taxon>
        <taxon>CS clade</taxon>
        <taxon>Chlamydomonadales</taxon>
        <taxon>Astrephomenaceae</taxon>
        <taxon>Astrephomene</taxon>
    </lineage>
</organism>
<dbReference type="Proteomes" id="UP001054857">
    <property type="component" value="Unassembled WGS sequence"/>
</dbReference>
<evidence type="ECO:0000256" key="1">
    <source>
        <dbReference type="ARBA" id="ARBA00004508"/>
    </source>
</evidence>
<dbReference type="PANTHER" id="PTHR32523">
    <property type="entry name" value="PHYTOL KINASE 1, CHLOROPLASTIC"/>
    <property type="match status" value="1"/>
</dbReference>
<accession>A0AAD3HQJ9</accession>
<keyword evidence="9" id="KW-0418">Kinase</keyword>
<comment type="pathway">
    <text evidence="14">Cofactor biosynthesis; tocopherol biosynthesis.</text>
</comment>
<dbReference type="PANTHER" id="PTHR32523:SF8">
    <property type="entry name" value="DOLICHOL KINASE"/>
    <property type="match status" value="1"/>
</dbReference>
<keyword evidence="10" id="KW-0862">Zinc</keyword>
<dbReference type="AlphaFoldDB" id="A0AAD3HQJ9"/>
<name>A0AAD3HQJ9_9CHLO</name>
<evidence type="ECO:0000313" key="21">
    <source>
        <dbReference type="Proteomes" id="UP001054857"/>
    </source>
</evidence>
<evidence type="ECO:0000313" key="20">
    <source>
        <dbReference type="EMBL" id="GFR49177.1"/>
    </source>
</evidence>
<dbReference type="GO" id="GO:0016020">
    <property type="term" value="C:membrane"/>
    <property type="evidence" value="ECO:0007669"/>
    <property type="project" value="UniProtKB-SubCell"/>
</dbReference>
<feature type="non-terminal residue" evidence="20">
    <location>
        <position position="1"/>
    </location>
</feature>
<sequence>ALLDWAVGRLLEGEERGSSGSGSGSESGDDEGDASESGSGSKTGSEERPIEAVLAEVEAAVAVVEAAANCGGSSGGGGGDEVVRAAAARVLPPPVAVPLSCGVLRMCGNPRCGNYSGEAEGDLKRLRVLRRCGGCRAVHYCSVECQKQHWEEGGHKPDCMASRRLELQGAACC</sequence>
<dbReference type="GO" id="GO:0008270">
    <property type="term" value="F:zinc ion binding"/>
    <property type="evidence" value="ECO:0007669"/>
    <property type="project" value="UniProtKB-KW"/>
</dbReference>
<evidence type="ECO:0000256" key="8">
    <source>
        <dbReference type="ARBA" id="ARBA00022771"/>
    </source>
</evidence>
<keyword evidence="4" id="KW-0934">Plastid</keyword>
<dbReference type="GO" id="GO:0009507">
    <property type="term" value="C:chloroplast"/>
    <property type="evidence" value="ECO:0007669"/>
    <property type="project" value="UniProtKB-SubCell"/>
</dbReference>
<protein>
    <recommendedName>
        <fullName evidence="15">phytol kinase</fullName>
        <ecNumber evidence="15">2.7.1.182</ecNumber>
    </recommendedName>
</protein>
<gene>
    <name evidence="20" type="ORF">Agub_g11200</name>
</gene>
<evidence type="ECO:0000256" key="13">
    <source>
        <dbReference type="ARBA" id="ARBA00023136"/>
    </source>
</evidence>
<evidence type="ECO:0000256" key="6">
    <source>
        <dbReference type="ARBA" id="ARBA00022692"/>
    </source>
</evidence>
<keyword evidence="13" id="KW-0472">Membrane</keyword>
<comment type="similarity">
    <text evidence="2">Belongs to the polyprenol kinase family.</text>
</comment>
<dbReference type="Gene3D" id="6.10.140.2220">
    <property type="match status" value="1"/>
</dbReference>
<keyword evidence="3" id="KW-0150">Chloroplast</keyword>
<dbReference type="PROSITE" id="PS50865">
    <property type="entry name" value="ZF_MYND_2"/>
    <property type="match status" value="1"/>
</dbReference>
<dbReference type="SUPFAM" id="SSF144232">
    <property type="entry name" value="HIT/MYND zinc finger-like"/>
    <property type="match status" value="1"/>
</dbReference>
<evidence type="ECO:0000256" key="16">
    <source>
        <dbReference type="ARBA" id="ARBA00048889"/>
    </source>
</evidence>
<dbReference type="Pfam" id="PF01753">
    <property type="entry name" value="zf-MYND"/>
    <property type="match status" value="1"/>
</dbReference>
<keyword evidence="12" id="KW-1133">Transmembrane helix</keyword>
<dbReference type="GO" id="GO:0010276">
    <property type="term" value="F:phytol kinase activity"/>
    <property type="evidence" value="ECO:0007669"/>
    <property type="project" value="UniProtKB-EC"/>
</dbReference>
<evidence type="ECO:0000256" key="17">
    <source>
        <dbReference type="PROSITE-ProRule" id="PRU00134"/>
    </source>
</evidence>
<proteinExistence type="inferred from homology"/>
<evidence type="ECO:0000256" key="15">
    <source>
        <dbReference type="ARBA" id="ARBA00039024"/>
    </source>
</evidence>
<evidence type="ECO:0000256" key="7">
    <source>
        <dbReference type="ARBA" id="ARBA00022723"/>
    </source>
</evidence>
<evidence type="ECO:0000256" key="10">
    <source>
        <dbReference type="ARBA" id="ARBA00022833"/>
    </source>
</evidence>
<evidence type="ECO:0000256" key="9">
    <source>
        <dbReference type="ARBA" id="ARBA00022777"/>
    </source>
</evidence>
<comment type="caution">
    <text evidence="20">The sequence shown here is derived from an EMBL/GenBank/DDBJ whole genome shotgun (WGS) entry which is preliminary data.</text>
</comment>